<dbReference type="RefSeq" id="WP_343332374.1">
    <property type="nucleotide sequence ID" value="NZ_JAPOHD010000012.1"/>
</dbReference>
<accession>A0A9X3J547</accession>
<evidence type="ECO:0000313" key="2">
    <source>
        <dbReference type="Proteomes" id="UP001145087"/>
    </source>
</evidence>
<dbReference type="Proteomes" id="UP001145087">
    <property type="component" value="Unassembled WGS sequence"/>
</dbReference>
<evidence type="ECO:0000313" key="1">
    <source>
        <dbReference type="EMBL" id="MCY1720043.1"/>
    </source>
</evidence>
<dbReference type="EMBL" id="JAPOHD010000012">
    <property type="protein sequence ID" value="MCY1720043.1"/>
    <property type="molecule type" value="Genomic_DNA"/>
</dbReference>
<protein>
    <submittedName>
        <fullName evidence="1">Uncharacterized protein</fullName>
    </submittedName>
</protein>
<proteinExistence type="predicted"/>
<keyword evidence="2" id="KW-1185">Reference proteome</keyword>
<dbReference type="PROSITE" id="PS51257">
    <property type="entry name" value="PROKAR_LIPOPROTEIN"/>
    <property type="match status" value="1"/>
</dbReference>
<dbReference type="Gene3D" id="2.60.40.2340">
    <property type="match status" value="1"/>
</dbReference>
<name>A0A9X3J547_9BACT</name>
<sequence length="165" mass="18519">MTKRSYKQLLTVCILIALGSCIKNDIPYPQVFGEFLAFEVKGQIGNPIIATEEQTLHIELEEDVDPGQLEMVSYTITENASISPAIETTIDISDSKNYTITTYQDYVWTLSASQNIERYFVIENQVGSQEINSVNKTAKAYLYKEGDIENVTVTRFKLAPEGAAY</sequence>
<gene>
    <name evidence="1" type="ORF">OU798_06800</name>
</gene>
<organism evidence="1 2">
    <name type="scientific">Draconibacterium aestuarii</name>
    <dbReference type="NCBI Taxonomy" id="2998507"/>
    <lineage>
        <taxon>Bacteria</taxon>
        <taxon>Pseudomonadati</taxon>
        <taxon>Bacteroidota</taxon>
        <taxon>Bacteroidia</taxon>
        <taxon>Marinilabiliales</taxon>
        <taxon>Prolixibacteraceae</taxon>
        <taxon>Draconibacterium</taxon>
    </lineage>
</organism>
<comment type="caution">
    <text evidence="1">The sequence shown here is derived from an EMBL/GenBank/DDBJ whole genome shotgun (WGS) entry which is preliminary data.</text>
</comment>
<reference evidence="1" key="1">
    <citation type="submission" date="2022-11" db="EMBL/GenBank/DDBJ databases">
        <title>Marilongibacter aestuarii gen. nov., sp. nov., isolated from tidal flat sediment.</title>
        <authorList>
            <person name="Jiayan W."/>
        </authorList>
    </citation>
    <scope>NUCLEOTIDE SEQUENCE</scope>
    <source>
        <strain evidence="1">Z1-6</strain>
    </source>
</reference>
<dbReference type="AlphaFoldDB" id="A0A9X3J547"/>